<dbReference type="AlphaFoldDB" id="A0A8G0ZTL6"/>
<dbReference type="EMBL" id="CP069370">
    <property type="protein sequence ID" value="QYZ69215.1"/>
    <property type="molecule type" value="Genomic_DNA"/>
</dbReference>
<evidence type="ECO:0000256" key="6">
    <source>
        <dbReference type="ARBA" id="ARBA00023026"/>
    </source>
</evidence>
<evidence type="ECO:0000256" key="7">
    <source>
        <dbReference type="ARBA" id="ARBA00023136"/>
    </source>
</evidence>
<evidence type="ECO:0000256" key="5">
    <source>
        <dbReference type="ARBA" id="ARBA00022737"/>
    </source>
</evidence>
<evidence type="ECO:0000313" key="8">
    <source>
        <dbReference type="EMBL" id="QYZ69215.1"/>
    </source>
</evidence>
<keyword evidence="6" id="KW-0843">Virulence</keyword>
<keyword evidence="7" id="KW-0472">Membrane</keyword>
<dbReference type="InterPro" id="IPR003995">
    <property type="entry name" value="RTX_toxin_determinant-A"/>
</dbReference>
<evidence type="ECO:0000256" key="2">
    <source>
        <dbReference type="ARBA" id="ARBA00004613"/>
    </source>
</evidence>
<dbReference type="GO" id="GO:0005576">
    <property type="term" value="C:extracellular region"/>
    <property type="evidence" value="ECO:0007669"/>
    <property type="project" value="UniProtKB-SubCell"/>
</dbReference>
<dbReference type="Pfam" id="PF17963">
    <property type="entry name" value="Big_9"/>
    <property type="match status" value="1"/>
</dbReference>
<dbReference type="GO" id="GO:0016020">
    <property type="term" value="C:membrane"/>
    <property type="evidence" value="ECO:0007669"/>
    <property type="project" value="UniProtKB-SubCell"/>
</dbReference>
<dbReference type="InterPro" id="IPR050557">
    <property type="entry name" value="RTX_toxin/Mannuronan_C5-epim"/>
</dbReference>
<reference evidence="8" key="1">
    <citation type="submission" date="2021-02" db="EMBL/GenBank/DDBJ databases">
        <title>Rhodobacter shimadae sp. nov., an aerobic anoxygenic phototrophic bacterium isolated from a hot spring.</title>
        <authorList>
            <person name="Muramatsu S."/>
            <person name="Haruta S."/>
            <person name="Hirose S."/>
            <person name="Hanada S."/>
        </authorList>
    </citation>
    <scope>NUCLEOTIDE SEQUENCE</scope>
    <source>
        <strain evidence="8">N10</strain>
    </source>
</reference>
<dbReference type="SUPFAM" id="SSF51120">
    <property type="entry name" value="beta-Roll"/>
    <property type="match status" value="2"/>
</dbReference>
<name>A0A8G0ZTL6_9RHOB</name>
<dbReference type="InterPro" id="IPR001343">
    <property type="entry name" value="Hemolysn_Ca-bd"/>
</dbReference>
<dbReference type="RefSeq" id="WP_220661435.1">
    <property type="nucleotide sequence ID" value="NZ_CP069370.1"/>
</dbReference>
<keyword evidence="9" id="KW-1185">Reference proteome</keyword>
<dbReference type="KEGG" id="nsm:JO391_15955"/>
<dbReference type="Pfam" id="PF00353">
    <property type="entry name" value="HemolysinCabind"/>
    <property type="match status" value="5"/>
</dbReference>
<accession>A0A8G0ZTL6</accession>
<dbReference type="PANTHER" id="PTHR38340:SF1">
    <property type="entry name" value="S-LAYER PROTEIN"/>
    <property type="match status" value="1"/>
</dbReference>
<sequence>MTSPITSTTPVSATKLPVETGLDAMKLAETMFGDGIKVISASYKGDPLSAGIYEDGEKIANGAVPSDEGIILSTGYAATFTNGSGASNQVSDRTAQTKGVTGDDAITKIAGVKTFDGAFLESQFVPEGDTLTMRLVFASEEYLEWVKSGFNDAVGIWVNGQKIELALGDGDISIDNINTGSNANLFIDNRAGVVNTEMDGLTVVLTLKAAVKPGEVNSIRIGIADAGDRLYDSALLIVADSVQTSLIAKDDLVTIATKGETVIDLLANDSTIGRKGVQITHLNDVEVKPGQVVALPSGDRLQLNDDGTVSVFASATGASVVFTYTITDEKGTADTAFVTVQPSPVDGTAGNDQMHVGYMDKEGNVIDGTDGLSDVILGYGGDDKVTAGDGDDDIYGGDGNDFVRAGNGTDLIVGGAGNDVLDGQAGADRMEGGTGDDVYWIDDAGDVISEAGGGGYDKVMSSLSHILDAAFEELWLTEGSSAALGQGNAADNKIVGNSNANTLSGLEGNDQLFGEAGDDLLYGGSGNDNVYGGAGRDLLDGGDGSDKLFGGSGQETLQGGAGADTLAAGNDGDRLIGGSGNDLLVGGLGEDVFVFAPGSGKDTVKSFTLGVDHIDLQGFTGAKLVVSATSALLQLDKDTSVSFTGITDVQKWTMDALIL</sequence>
<evidence type="ECO:0000256" key="1">
    <source>
        <dbReference type="ARBA" id="ARBA00004370"/>
    </source>
</evidence>
<dbReference type="NCBIfam" id="NF038133">
    <property type="entry name" value="choice_anch_L"/>
    <property type="match status" value="1"/>
</dbReference>
<dbReference type="GO" id="GO:0005509">
    <property type="term" value="F:calcium ion binding"/>
    <property type="evidence" value="ECO:0007669"/>
    <property type="project" value="InterPro"/>
</dbReference>
<dbReference type="PROSITE" id="PS00330">
    <property type="entry name" value="HEMOLYSIN_CALCIUM"/>
    <property type="match status" value="2"/>
</dbReference>
<evidence type="ECO:0000313" key="9">
    <source>
        <dbReference type="Proteomes" id="UP000826300"/>
    </source>
</evidence>
<keyword evidence="5" id="KW-0677">Repeat</keyword>
<dbReference type="PRINTS" id="PR00313">
    <property type="entry name" value="CABNDNGRPT"/>
</dbReference>
<dbReference type="InterPro" id="IPR018511">
    <property type="entry name" value="Hemolysin-typ_Ca-bd_CS"/>
</dbReference>
<dbReference type="InterPro" id="IPR011049">
    <property type="entry name" value="Serralysin-like_metalloprot_C"/>
</dbReference>
<dbReference type="InterPro" id="IPR049804">
    <property type="entry name" value="Choice_anch_L"/>
</dbReference>
<dbReference type="Proteomes" id="UP000826300">
    <property type="component" value="Chromosome"/>
</dbReference>
<keyword evidence="4" id="KW-0800">Toxin</keyword>
<organism evidence="8 9">
    <name type="scientific">Neotabrizicola shimadae</name>
    <dbReference type="NCBI Taxonomy" id="2807096"/>
    <lineage>
        <taxon>Bacteria</taxon>
        <taxon>Pseudomonadati</taxon>
        <taxon>Pseudomonadota</taxon>
        <taxon>Alphaproteobacteria</taxon>
        <taxon>Rhodobacterales</taxon>
        <taxon>Paracoccaceae</taxon>
        <taxon>Neotabrizicola</taxon>
    </lineage>
</organism>
<dbReference type="Gene3D" id="2.150.10.10">
    <property type="entry name" value="Serralysin-like metalloprotease, C-terminal"/>
    <property type="match status" value="3"/>
</dbReference>
<gene>
    <name evidence="8" type="ORF">JO391_15955</name>
</gene>
<protein>
    <submittedName>
        <fullName evidence="8">Choice-of-anchor L domain-containing protein</fullName>
    </submittedName>
</protein>
<dbReference type="GO" id="GO:0090729">
    <property type="term" value="F:toxin activity"/>
    <property type="evidence" value="ECO:0007669"/>
    <property type="project" value="UniProtKB-KW"/>
</dbReference>
<proteinExistence type="predicted"/>
<keyword evidence="3" id="KW-0964">Secreted</keyword>
<evidence type="ECO:0000256" key="4">
    <source>
        <dbReference type="ARBA" id="ARBA00022656"/>
    </source>
</evidence>
<dbReference type="PRINTS" id="PR01488">
    <property type="entry name" value="RTXTOXINA"/>
</dbReference>
<evidence type="ECO:0000256" key="3">
    <source>
        <dbReference type="ARBA" id="ARBA00022525"/>
    </source>
</evidence>
<dbReference type="PANTHER" id="PTHR38340">
    <property type="entry name" value="S-LAYER PROTEIN"/>
    <property type="match status" value="1"/>
</dbReference>
<comment type="subcellular location">
    <subcellularLocation>
        <location evidence="1">Membrane</location>
    </subcellularLocation>
    <subcellularLocation>
        <location evidence="2">Secreted</location>
    </subcellularLocation>
</comment>